<dbReference type="EMBL" id="JPRJ01000037">
    <property type="protein sequence ID" value="KFF20143.1"/>
    <property type="molecule type" value="Genomic_DNA"/>
</dbReference>
<dbReference type="Proteomes" id="UP000028709">
    <property type="component" value="Unassembled WGS sequence"/>
</dbReference>
<evidence type="ECO:0000313" key="2">
    <source>
        <dbReference type="Proteomes" id="UP000028709"/>
    </source>
</evidence>
<dbReference type="STRING" id="558152.IQ37_15770"/>
<accession>A0A086ATX9</accession>
<dbReference type="KEGG" id="cpip:CJF12_07910"/>
<protein>
    <submittedName>
        <fullName evidence="1">Uncharacterized protein</fullName>
    </submittedName>
</protein>
<keyword evidence="2" id="KW-1185">Reference proteome</keyword>
<proteinExistence type="predicted"/>
<sequence length="64" mass="7389">MKLSPPVGLIILFLFFKLLIKEAVSKGQSLFSISLKKDFDILNKKNILEKRRYKSKKQSVLGCF</sequence>
<organism evidence="1 2">
    <name type="scientific">Chryseobacterium piperi</name>
    <dbReference type="NCBI Taxonomy" id="558152"/>
    <lineage>
        <taxon>Bacteria</taxon>
        <taxon>Pseudomonadati</taxon>
        <taxon>Bacteroidota</taxon>
        <taxon>Flavobacteriia</taxon>
        <taxon>Flavobacteriales</taxon>
        <taxon>Weeksellaceae</taxon>
        <taxon>Chryseobacterium group</taxon>
        <taxon>Chryseobacterium</taxon>
    </lineage>
</organism>
<gene>
    <name evidence="1" type="ORF">IQ37_15770</name>
</gene>
<reference evidence="1 2" key="1">
    <citation type="submission" date="2014-07" db="EMBL/GenBank/DDBJ databases">
        <title>Genome of Chryseobacterium piperi CTM.</title>
        <authorList>
            <person name="Pipes S.E."/>
            <person name="Stropko S.J."/>
            <person name="Newman J.D."/>
        </authorList>
    </citation>
    <scope>NUCLEOTIDE SEQUENCE [LARGE SCALE GENOMIC DNA]</scope>
    <source>
        <strain evidence="1 2">CTM</strain>
    </source>
</reference>
<dbReference type="AlphaFoldDB" id="A0A086ATX9"/>
<evidence type="ECO:0000313" key="1">
    <source>
        <dbReference type="EMBL" id="KFF20143.1"/>
    </source>
</evidence>
<comment type="caution">
    <text evidence="1">The sequence shown here is derived from an EMBL/GenBank/DDBJ whole genome shotgun (WGS) entry which is preliminary data.</text>
</comment>
<name>A0A086ATX9_9FLAO</name>